<dbReference type="Proteomes" id="UP000030645">
    <property type="component" value="Unassembled WGS sequence"/>
</dbReference>
<dbReference type="EMBL" id="KE344356">
    <property type="protein sequence ID" value="EXB58126.1"/>
    <property type="molecule type" value="Genomic_DNA"/>
</dbReference>
<keyword evidence="2" id="KW-1185">Reference proteome</keyword>
<accession>W9QY48</accession>
<organism evidence="1 2">
    <name type="scientific">Morus notabilis</name>
    <dbReference type="NCBI Taxonomy" id="981085"/>
    <lineage>
        <taxon>Eukaryota</taxon>
        <taxon>Viridiplantae</taxon>
        <taxon>Streptophyta</taxon>
        <taxon>Embryophyta</taxon>
        <taxon>Tracheophyta</taxon>
        <taxon>Spermatophyta</taxon>
        <taxon>Magnoliopsida</taxon>
        <taxon>eudicotyledons</taxon>
        <taxon>Gunneridae</taxon>
        <taxon>Pentapetalae</taxon>
        <taxon>rosids</taxon>
        <taxon>fabids</taxon>
        <taxon>Rosales</taxon>
        <taxon>Moraceae</taxon>
        <taxon>Moreae</taxon>
        <taxon>Morus</taxon>
    </lineage>
</organism>
<gene>
    <name evidence="1" type="ORF">L484_026325</name>
</gene>
<evidence type="ECO:0000313" key="1">
    <source>
        <dbReference type="EMBL" id="EXB58126.1"/>
    </source>
</evidence>
<name>W9QY48_9ROSA</name>
<reference evidence="2" key="1">
    <citation type="submission" date="2013-01" db="EMBL/GenBank/DDBJ databases">
        <title>Draft Genome Sequence of a Mulberry Tree, Morus notabilis C.K. Schneid.</title>
        <authorList>
            <person name="He N."/>
            <person name="Zhao S."/>
        </authorList>
    </citation>
    <scope>NUCLEOTIDE SEQUENCE</scope>
</reference>
<dbReference type="AlphaFoldDB" id="W9QY48"/>
<evidence type="ECO:0000313" key="2">
    <source>
        <dbReference type="Proteomes" id="UP000030645"/>
    </source>
</evidence>
<sequence>MDGQSREATFRQISAPPSEIYNIRLVAYDPRQTTRQRLTWSGFRAKAASGIWVSRNRGQLDLGLAQWRSATFSSYTTEVDGFWVAQWWLARSWVGHRMLARDSVACLMLVTEAVEKITLRSHVSINDDCDSSLVLPSTAKKHFAYLVSEKRKKRLCQDLPTARTNSSLQWVVIHKRKREKEKGERERES</sequence>
<protein>
    <submittedName>
        <fullName evidence="1">Uncharacterized protein</fullName>
    </submittedName>
</protein>
<proteinExistence type="predicted"/>